<sequence>MKKLFLGLAFIGALFVNAQEKKTSLPISFGVKGGFNASTLSRTNSDRYNYGSHYEEQNNDDRLKPGFHAGVFVNIPVAQKFSVQPELLFSQLGSKVEERYRYASGGSIYKRDVDFTTNLNYLTLPIMVQYNILPQLYVEAGPEFGLLIGGKLRGDMNVEERSGSQTNIYRDSFSNKLVMDFYNRFNFGLGVGAGYYFTPKFGVTARFTAGLTNIMKYTDSDYKVRNNAIQVGVAYKFK</sequence>
<evidence type="ECO:0000313" key="3">
    <source>
        <dbReference type="EMBL" id="OCA72252.1"/>
    </source>
</evidence>
<dbReference type="OrthoDB" id="947434at2"/>
<dbReference type="RefSeq" id="WP_065394479.1">
    <property type="nucleotide sequence ID" value="NZ_MAYH01000023.1"/>
</dbReference>
<name>A0A1B8ZKW6_9FLAO</name>
<gene>
    <name evidence="3" type="ORF">BBI01_08920</name>
</gene>
<accession>A0A1B8ZKW6</accession>
<feature type="signal peptide" evidence="1">
    <location>
        <begin position="1"/>
        <end position="18"/>
    </location>
</feature>
<dbReference type="Proteomes" id="UP000092651">
    <property type="component" value="Unassembled WGS sequence"/>
</dbReference>
<organism evidence="3 4">
    <name type="scientific">Chryseobacterium artocarpi</name>
    <dbReference type="NCBI Taxonomy" id="1414727"/>
    <lineage>
        <taxon>Bacteria</taxon>
        <taxon>Pseudomonadati</taxon>
        <taxon>Bacteroidota</taxon>
        <taxon>Flavobacteriia</taxon>
        <taxon>Flavobacteriales</taxon>
        <taxon>Weeksellaceae</taxon>
        <taxon>Chryseobacterium group</taxon>
        <taxon>Chryseobacterium</taxon>
    </lineage>
</organism>
<evidence type="ECO:0000259" key="2">
    <source>
        <dbReference type="Pfam" id="PF13568"/>
    </source>
</evidence>
<feature type="domain" description="Outer membrane protein beta-barrel" evidence="2">
    <location>
        <begin position="17"/>
        <end position="215"/>
    </location>
</feature>
<feature type="chain" id="PRO_5008620899" description="Outer membrane protein beta-barrel domain-containing protein" evidence="1">
    <location>
        <begin position="19"/>
        <end position="238"/>
    </location>
</feature>
<keyword evidence="1" id="KW-0732">Signal</keyword>
<dbReference type="InterPro" id="IPR011250">
    <property type="entry name" value="OMP/PagP_B-barrel"/>
</dbReference>
<dbReference type="AlphaFoldDB" id="A0A1B8ZKW6"/>
<evidence type="ECO:0000256" key="1">
    <source>
        <dbReference type="SAM" id="SignalP"/>
    </source>
</evidence>
<dbReference type="SUPFAM" id="SSF56925">
    <property type="entry name" value="OMPA-like"/>
    <property type="match status" value="1"/>
</dbReference>
<dbReference type="InterPro" id="IPR025665">
    <property type="entry name" value="Beta-barrel_OMP_2"/>
</dbReference>
<comment type="caution">
    <text evidence="3">The sequence shown here is derived from an EMBL/GenBank/DDBJ whole genome shotgun (WGS) entry which is preliminary data.</text>
</comment>
<protein>
    <recommendedName>
        <fullName evidence="2">Outer membrane protein beta-barrel domain-containing protein</fullName>
    </recommendedName>
</protein>
<proteinExistence type="predicted"/>
<dbReference type="EMBL" id="MAYH01000023">
    <property type="protein sequence ID" value="OCA72252.1"/>
    <property type="molecule type" value="Genomic_DNA"/>
</dbReference>
<dbReference type="Pfam" id="PF13568">
    <property type="entry name" value="OMP_b-brl_2"/>
    <property type="match status" value="1"/>
</dbReference>
<reference evidence="3 4" key="1">
    <citation type="submission" date="2016-07" db="EMBL/GenBank/DDBJ databases">
        <authorList>
            <person name="Jeong J.-J."/>
            <person name="Kim D.W."/>
            <person name="Sang M.K."/>
            <person name="Choi I.-G."/>
            <person name="Kim K.D."/>
        </authorList>
    </citation>
    <scope>NUCLEOTIDE SEQUENCE [LARGE SCALE GENOMIC DNA]</scope>
    <source>
        <strain evidence="3 4">UTM-3</strain>
    </source>
</reference>
<dbReference type="Gene3D" id="2.40.160.20">
    <property type="match status" value="1"/>
</dbReference>
<evidence type="ECO:0000313" key="4">
    <source>
        <dbReference type="Proteomes" id="UP000092651"/>
    </source>
</evidence>
<keyword evidence="4" id="KW-1185">Reference proteome</keyword>